<keyword evidence="3" id="KW-1185">Reference proteome</keyword>
<proteinExistence type="predicted"/>
<sequence length="271" mass="31382">MVKTNSPNLSSSTGVESSRNLFVEYEFRLENTGKRLEIFIEEKGKEEKSDEDVPDIKKGRSKSTSISIESIADHTGAKKKIFGKKSVVEPHPISIDEYNDSESDSEYTRIIKKTKVKRTTVEEESNLIWIQHKLKEKKGKMIVIEIYSETDEESSPVEKKEKIKMVLTKKYLKKKGKLVVEDSKITKKDLRKKGKMVVPIDEDEELTNEDDREYFKSKKFQFDEITAQDDVDKKTGERKKIQCDKGYINEDLVFNFLSTGLEEIEYLMLGI</sequence>
<evidence type="ECO:0000256" key="1">
    <source>
        <dbReference type="SAM" id="MobiDB-lite"/>
    </source>
</evidence>
<feature type="region of interest" description="Disordered" evidence="1">
    <location>
        <begin position="41"/>
        <end position="65"/>
    </location>
</feature>
<evidence type="ECO:0000313" key="3">
    <source>
        <dbReference type="Proteomes" id="UP001151760"/>
    </source>
</evidence>
<name>A0ABQ5FYL9_9ASTR</name>
<dbReference type="EMBL" id="BQNB010017841">
    <property type="protein sequence ID" value="GJT67812.1"/>
    <property type="molecule type" value="Genomic_DNA"/>
</dbReference>
<organism evidence="2 3">
    <name type="scientific">Tanacetum coccineum</name>
    <dbReference type="NCBI Taxonomy" id="301880"/>
    <lineage>
        <taxon>Eukaryota</taxon>
        <taxon>Viridiplantae</taxon>
        <taxon>Streptophyta</taxon>
        <taxon>Embryophyta</taxon>
        <taxon>Tracheophyta</taxon>
        <taxon>Spermatophyta</taxon>
        <taxon>Magnoliopsida</taxon>
        <taxon>eudicotyledons</taxon>
        <taxon>Gunneridae</taxon>
        <taxon>Pentapetalae</taxon>
        <taxon>asterids</taxon>
        <taxon>campanulids</taxon>
        <taxon>Asterales</taxon>
        <taxon>Asteraceae</taxon>
        <taxon>Asteroideae</taxon>
        <taxon>Anthemideae</taxon>
        <taxon>Anthemidinae</taxon>
        <taxon>Tanacetum</taxon>
    </lineage>
</organism>
<reference evidence="2" key="2">
    <citation type="submission" date="2022-01" db="EMBL/GenBank/DDBJ databases">
        <authorList>
            <person name="Yamashiro T."/>
            <person name="Shiraishi A."/>
            <person name="Satake H."/>
            <person name="Nakayama K."/>
        </authorList>
    </citation>
    <scope>NUCLEOTIDE SEQUENCE</scope>
</reference>
<reference evidence="2" key="1">
    <citation type="journal article" date="2022" name="Int. J. Mol. Sci.">
        <title>Draft Genome of Tanacetum Coccineum: Genomic Comparison of Closely Related Tanacetum-Family Plants.</title>
        <authorList>
            <person name="Yamashiro T."/>
            <person name="Shiraishi A."/>
            <person name="Nakayama K."/>
            <person name="Satake H."/>
        </authorList>
    </citation>
    <scope>NUCLEOTIDE SEQUENCE</scope>
</reference>
<gene>
    <name evidence="2" type="ORF">Tco_1019292</name>
</gene>
<accession>A0ABQ5FYL9</accession>
<comment type="caution">
    <text evidence="2">The sequence shown here is derived from an EMBL/GenBank/DDBJ whole genome shotgun (WGS) entry which is preliminary data.</text>
</comment>
<protein>
    <submittedName>
        <fullName evidence="2">Uncharacterized protein</fullName>
    </submittedName>
</protein>
<evidence type="ECO:0000313" key="2">
    <source>
        <dbReference type="EMBL" id="GJT67812.1"/>
    </source>
</evidence>
<dbReference type="Proteomes" id="UP001151760">
    <property type="component" value="Unassembled WGS sequence"/>
</dbReference>